<evidence type="ECO:0000259" key="2">
    <source>
        <dbReference type="PROSITE" id="PS51767"/>
    </source>
</evidence>
<dbReference type="GO" id="GO:0006508">
    <property type="term" value="P:proteolysis"/>
    <property type="evidence" value="ECO:0007669"/>
    <property type="project" value="InterPro"/>
</dbReference>
<name>A0A6V7QS81_ANACO</name>
<accession>A0A6V7QS81</accession>
<evidence type="ECO:0000313" key="3">
    <source>
        <dbReference type="EMBL" id="CAD1845645.1"/>
    </source>
</evidence>
<dbReference type="InterPro" id="IPR021109">
    <property type="entry name" value="Peptidase_aspartic_dom_sf"/>
</dbReference>
<dbReference type="InterPro" id="IPR033121">
    <property type="entry name" value="PEPTIDASE_A1"/>
</dbReference>
<sequence length="163" mass="18142">MITEPDAPSFYFVGLVGLKVGGRNLSIPQTVFTKVGTIIDSGTVATYLPPTAYSALRDEFRRWMTRYRMRPPYAIFDTCYNFTGLNTTVIPIVTLEFSNGVAIDLPFYGIMYFIDPSMSQACLAFAATSEAGEFSIIGNVQQRSMEVVYDLERSMIGFSQDSC</sequence>
<comment type="similarity">
    <text evidence="1">Belongs to the peptidase A1 family.</text>
</comment>
<dbReference type="FunFam" id="2.40.70.10:FF:000049">
    <property type="entry name" value="Aspartyl protease AED1"/>
    <property type="match status" value="1"/>
</dbReference>
<dbReference type="Gene3D" id="2.40.70.10">
    <property type="entry name" value="Acid Proteases"/>
    <property type="match status" value="1"/>
</dbReference>
<organism evidence="3">
    <name type="scientific">Ananas comosus var. bracteatus</name>
    <name type="common">red pineapple</name>
    <dbReference type="NCBI Taxonomy" id="296719"/>
    <lineage>
        <taxon>Eukaryota</taxon>
        <taxon>Viridiplantae</taxon>
        <taxon>Streptophyta</taxon>
        <taxon>Embryophyta</taxon>
        <taxon>Tracheophyta</taxon>
        <taxon>Spermatophyta</taxon>
        <taxon>Magnoliopsida</taxon>
        <taxon>Liliopsida</taxon>
        <taxon>Poales</taxon>
        <taxon>Bromeliaceae</taxon>
        <taxon>Bromelioideae</taxon>
        <taxon>Ananas</taxon>
    </lineage>
</organism>
<dbReference type="EMBL" id="CAJEUB010000004">
    <property type="protein sequence ID" value="CAD1845645.1"/>
    <property type="molecule type" value="Genomic_DNA"/>
</dbReference>
<proteinExistence type="inferred from homology"/>
<dbReference type="SUPFAM" id="SSF50630">
    <property type="entry name" value="Acid proteases"/>
    <property type="match status" value="1"/>
</dbReference>
<dbReference type="PANTHER" id="PTHR13683">
    <property type="entry name" value="ASPARTYL PROTEASES"/>
    <property type="match status" value="1"/>
</dbReference>
<reference evidence="3" key="1">
    <citation type="submission" date="2020-07" db="EMBL/GenBank/DDBJ databases">
        <authorList>
            <person name="Lin J."/>
        </authorList>
    </citation>
    <scope>NUCLEOTIDE SEQUENCE</scope>
</reference>
<evidence type="ECO:0000256" key="1">
    <source>
        <dbReference type="ARBA" id="ARBA00007447"/>
    </source>
</evidence>
<gene>
    <name evidence="3" type="ORF">CB5_LOCUS28856</name>
</gene>
<dbReference type="PROSITE" id="PS51767">
    <property type="entry name" value="PEPTIDASE_A1"/>
    <property type="match status" value="1"/>
</dbReference>
<dbReference type="InterPro" id="IPR001461">
    <property type="entry name" value="Aspartic_peptidase_A1"/>
</dbReference>
<dbReference type="InterPro" id="IPR032799">
    <property type="entry name" value="TAXi_C"/>
</dbReference>
<protein>
    <recommendedName>
        <fullName evidence="2">Peptidase A1 domain-containing protein</fullName>
    </recommendedName>
</protein>
<dbReference type="AlphaFoldDB" id="A0A6V7QS81"/>
<dbReference type="Pfam" id="PF14541">
    <property type="entry name" value="TAXi_C"/>
    <property type="match status" value="1"/>
</dbReference>
<dbReference type="GO" id="GO:0004190">
    <property type="term" value="F:aspartic-type endopeptidase activity"/>
    <property type="evidence" value="ECO:0007669"/>
    <property type="project" value="InterPro"/>
</dbReference>
<feature type="domain" description="Peptidase A1" evidence="2">
    <location>
        <begin position="1"/>
        <end position="159"/>
    </location>
</feature>
<dbReference type="PANTHER" id="PTHR13683:SF808">
    <property type="entry name" value="PEPTIDASE A1 DOMAIN-CONTAINING PROTEIN"/>
    <property type="match status" value="1"/>
</dbReference>